<feature type="transmembrane region" description="Helical" evidence="11">
    <location>
        <begin position="162"/>
        <end position="186"/>
    </location>
</feature>
<dbReference type="AlphaFoldDB" id="A0A3S2PT02"/>
<sequence length="320" mass="34965">MIAGFLSSKFLLGPTQRSKAPQPSSLRIILGFVHHTILHFCVSLRFSTFFPPTVTRAATPQFYIFVLDGTSPKMGCFGFLKIMMFIFNGIIFLAGAAILGVGIWVKVDSNSILSFITKLQNAPQELNQALNVGYLLIAIGAVLVLIGFLGCCGASKESRCMLLLFFIIILLVFIAEVAGAIVVLAFRPMLDKVLGKVGVELVSNIKKDYGKNPDVTGLWNSTMSTLHCCGFNNFTDFTNSSYYKNNNNSYPPQCCLQTEQSCNQITAEKKAVLGCFPQFKKLIDENAVVIIGVALGIAALEICAMVVSMFLYCRIKSMVA</sequence>
<reference evidence="12 13" key="2">
    <citation type="submission" date="2019-01" db="EMBL/GenBank/DDBJ databases">
        <title>A chromosome length genome reference of the Java medaka (oryzias javanicus).</title>
        <authorList>
            <person name="Herpin A."/>
            <person name="Takehana Y."/>
            <person name="Naruse K."/>
            <person name="Ansai S."/>
            <person name="Kawaguchi M."/>
        </authorList>
    </citation>
    <scope>NUCLEOTIDE SEQUENCE [LARGE SCALE GENOMIC DNA]</scope>
    <source>
        <strain evidence="12">RS831</strain>
        <tissue evidence="12">Whole body</tissue>
    </source>
</reference>
<comment type="similarity">
    <text evidence="2">Belongs to the tetraspanin (TM4SF) family.</text>
</comment>
<evidence type="ECO:0000256" key="11">
    <source>
        <dbReference type="SAM" id="Phobius"/>
    </source>
</evidence>
<feature type="transmembrane region" description="Helical" evidence="11">
    <location>
        <begin position="287"/>
        <end position="312"/>
    </location>
</feature>
<comment type="function">
    <text evidence="10">Structural component of specialized membrane microdomains known as tetraspanin-enriched microdomains (TERMs), which act as platforms for receptor clustering and signaling. Participates thereby in diverse biological functions such as cell signal transduction, adhesion, migration and protein trafficking. Regulates neuronal differentiation in response to NGF by facilitating NGF-mediated activation of NTRK1/TRKA receptor tyrosine kinase and subsequent downstream signaling pathways. Plays a role in the inhibition of TNFalpha-induced apoptosis. Mechanistically, inhibits the NF-kappa-B signaling pathway by blocking phosphorylation of CHUK. Also promotes the stability of the thiamine transporter 1/SLC19A2 in intestinal epithelial cells leading to an increase of thiamine uptake process.</text>
</comment>
<evidence type="ECO:0000256" key="8">
    <source>
        <dbReference type="ARBA" id="ARBA00039676"/>
    </source>
</evidence>
<keyword evidence="3 11" id="KW-0812">Transmembrane</keyword>
<proteinExistence type="inferred from homology"/>
<keyword evidence="7" id="KW-0458">Lysosome</keyword>
<dbReference type="Gene3D" id="1.10.1450.10">
    <property type="entry name" value="Tetraspanin"/>
    <property type="match status" value="1"/>
</dbReference>
<name>A0A3S2PT02_ORYJA</name>
<accession>A0A3S2PT02</accession>
<dbReference type="Pfam" id="PF00335">
    <property type="entry name" value="Tetraspanin"/>
    <property type="match status" value="1"/>
</dbReference>
<evidence type="ECO:0000256" key="1">
    <source>
        <dbReference type="ARBA" id="ARBA00004155"/>
    </source>
</evidence>
<dbReference type="PANTHER" id="PTHR19282">
    <property type="entry name" value="TETRASPANIN"/>
    <property type="match status" value="1"/>
</dbReference>
<feature type="transmembrane region" description="Helical" evidence="11">
    <location>
        <begin position="132"/>
        <end position="150"/>
    </location>
</feature>
<dbReference type="PRINTS" id="PR00259">
    <property type="entry name" value="TMFOUR"/>
</dbReference>
<comment type="subcellular location">
    <subcellularLocation>
        <location evidence="1">Lysosome membrane</location>
        <topology evidence="1">Multi-pass membrane protein</topology>
    </subcellularLocation>
</comment>
<keyword evidence="13" id="KW-1185">Reference proteome</keyword>
<evidence type="ECO:0000313" key="12">
    <source>
        <dbReference type="EMBL" id="RVE69073.1"/>
    </source>
</evidence>
<dbReference type="OrthoDB" id="10033535at2759"/>
<organism evidence="12 13">
    <name type="scientific">Oryzias javanicus</name>
    <name type="common">Javanese ricefish</name>
    <name type="synonym">Aplocheilus javanicus</name>
    <dbReference type="NCBI Taxonomy" id="123683"/>
    <lineage>
        <taxon>Eukaryota</taxon>
        <taxon>Metazoa</taxon>
        <taxon>Chordata</taxon>
        <taxon>Craniata</taxon>
        <taxon>Vertebrata</taxon>
        <taxon>Euteleostomi</taxon>
        <taxon>Actinopterygii</taxon>
        <taxon>Neopterygii</taxon>
        <taxon>Teleostei</taxon>
        <taxon>Neoteleostei</taxon>
        <taxon>Acanthomorphata</taxon>
        <taxon>Ovalentaria</taxon>
        <taxon>Atherinomorphae</taxon>
        <taxon>Beloniformes</taxon>
        <taxon>Adrianichthyidae</taxon>
        <taxon>Oryziinae</taxon>
        <taxon>Oryzias</taxon>
    </lineage>
</organism>
<keyword evidence="5 11" id="KW-0472">Membrane</keyword>
<feature type="transmembrane region" description="Helical" evidence="11">
    <location>
        <begin position="82"/>
        <end position="105"/>
    </location>
</feature>
<dbReference type="PROSITE" id="PS00421">
    <property type="entry name" value="TM4_1"/>
    <property type="match status" value="1"/>
</dbReference>
<dbReference type="GO" id="GO:0005886">
    <property type="term" value="C:plasma membrane"/>
    <property type="evidence" value="ECO:0007669"/>
    <property type="project" value="TreeGrafter"/>
</dbReference>
<dbReference type="FunFam" id="1.10.1450.10:FF:000020">
    <property type="entry name" value="Tetraspanin"/>
    <property type="match status" value="1"/>
</dbReference>
<gene>
    <name evidence="12" type="ORF">OJAV_G00074030</name>
</gene>
<evidence type="ECO:0000256" key="3">
    <source>
        <dbReference type="ARBA" id="ARBA00022692"/>
    </source>
</evidence>
<evidence type="ECO:0000256" key="10">
    <source>
        <dbReference type="ARBA" id="ARBA00054958"/>
    </source>
</evidence>
<dbReference type="EMBL" id="CM012444">
    <property type="protein sequence ID" value="RVE69073.1"/>
    <property type="molecule type" value="Genomic_DNA"/>
</dbReference>
<reference evidence="12 13" key="1">
    <citation type="submission" date="2018-11" db="EMBL/GenBank/DDBJ databases">
        <authorList>
            <person name="Lopez-Roques C."/>
            <person name="Donnadieu C."/>
            <person name="Bouchez O."/>
            <person name="Klopp C."/>
            <person name="Cabau C."/>
            <person name="Zahm M."/>
        </authorList>
    </citation>
    <scope>NUCLEOTIDE SEQUENCE [LARGE SCALE GENOMIC DNA]</scope>
    <source>
        <strain evidence="12">RS831</strain>
        <tissue evidence="12">Whole body</tissue>
    </source>
</reference>
<evidence type="ECO:0000256" key="4">
    <source>
        <dbReference type="ARBA" id="ARBA00022989"/>
    </source>
</evidence>
<dbReference type="GO" id="GO:0005765">
    <property type="term" value="C:lysosomal membrane"/>
    <property type="evidence" value="ECO:0007669"/>
    <property type="project" value="UniProtKB-SubCell"/>
</dbReference>
<dbReference type="Proteomes" id="UP000283210">
    <property type="component" value="Chromosome 8"/>
</dbReference>
<evidence type="ECO:0000256" key="2">
    <source>
        <dbReference type="ARBA" id="ARBA00006840"/>
    </source>
</evidence>
<dbReference type="SUPFAM" id="SSF48652">
    <property type="entry name" value="Tetraspanin"/>
    <property type="match status" value="1"/>
</dbReference>
<keyword evidence="6" id="KW-0325">Glycoprotein</keyword>
<evidence type="ECO:0000313" key="13">
    <source>
        <dbReference type="Proteomes" id="UP000283210"/>
    </source>
</evidence>
<evidence type="ECO:0000256" key="5">
    <source>
        <dbReference type="ARBA" id="ARBA00023136"/>
    </source>
</evidence>
<dbReference type="InterPro" id="IPR018499">
    <property type="entry name" value="Tetraspanin/Peripherin"/>
</dbReference>
<dbReference type="InterPro" id="IPR008952">
    <property type="entry name" value="Tetraspanin_EC2_sf"/>
</dbReference>
<evidence type="ECO:0000256" key="7">
    <source>
        <dbReference type="ARBA" id="ARBA00023228"/>
    </source>
</evidence>
<dbReference type="PANTHER" id="PTHR19282:SF216">
    <property type="entry name" value="TETRASPANIN-1"/>
    <property type="match status" value="1"/>
</dbReference>
<dbReference type="InterPro" id="IPR018503">
    <property type="entry name" value="Tetraspanin_CS"/>
</dbReference>
<evidence type="ECO:0000256" key="9">
    <source>
        <dbReference type="ARBA" id="ARBA00046464"/>
    </source>
</evidence>
<comment type="subunit">
    <text evidence="9">Interacts with SLC19A2. Interacts with NTRK1/TRKA.</text>
</comment>
<protein>
    <recommendedName>
        <fullName evidence="8">Tetraspanin-1</fullName>
    </recommendedName>
</protein>
<evidence type="ECO:0000256" key="6">
    <source>
        <dbReference type="ARBA" id="ARBA00023180"/>
    </source>
</evidence>
<keyword evidence="4 11" id="KW-1133">Transmembrane helix</keyword>